<dbReference type="Proteomes" id="UP000480425">
    <property type="component" value="Unassembled WGS sequence"/>
</dbReference>
<proteinExistence type="predicted"/>
<protein>
    <submittedName>
        <fullName evidence="1">Uncharacterized protein</fullName>
    </submittedName>
</protein>
<evidence type="ECO:0000313" key="2">
    <source>
        <dbReference type="Proteomes" id="UP000480425"/>
    </source>
</evidence>
<dbReference type="EMBL" id="VZCB01000079">
    <property type="protein sequence ID" value="MQN81213.1"/>
    <property type="molecule type" value="Genomic_DNA"/>
</dbReference>
<gene>
    <name evidence="1" type="ORF">F7D73_09685</name>
</gene>
<organism evidence="1 2">
    <name type="scientific">Segatella copri</name>
    <dbReference type="NCBI Taxonomy" id="165179"/>
    <lineage>
        <taxon>Bacteria</taxon>
        <taxon>Pseudomonadati</taxon>
        <taxon>Bacteroidota</taxon>
        <taxon>Bacteroidia</taxon>
        <taxon>Bacteroidales</taxon>
        <taxon>Prevotellaceae</taxon>
        <taxon>Segatella</taxon>
    </lineage>
</organism>
<reference evidence="1 2" key="1">
    <citation type="submission" date="2019-09" db="EMBL/GenBank/DDBJ databases">
        <title>Distinct polysaccharide growth profiles of human intestinal Prevotella copri isolates.</title>
        <authorList>
            <person name="Fehlner-Peach H."/>
            <person name="Magnabosco C."/>
            <person name="Raghavan V."/>
            <person name="Scher J.U."/>
            <person name="Tett A."/>
            <person name="Cox L.M."/>
            <person name="Gottsegen C."/>
            <person name="Watters A."/>
            <person name="Wiltshire- Gordon J.D."/>
            <person name="Segata N."/>
            <person name="Bonneau R."/>
            <person name="Littman D.R."/>
        </authorList>
    </citation>
    <scope>NUCLEOTIDE SEQUENCE [LARGE SCALE GENOMIC DNA]</scope>
    <source>
        <strain evidence="2">iA622</strain>
    </source>
</reference>
<accession>A0A6G1U0Y9</accession>
<dbReference type="RefSeq" id="WP_153124263.1">
    <property type="nucleotide sequence ID" value="NZ_VZCB01000079.1"/>
</dbReference>
<comment type="caution">
    <text evidence="1">The sequence shown here is derived from an EMBL/GenBank/DDBJ whole genome shotgun (WGS) entry which is preliminary data.</text>
</comment>
<sequence length="173" mass="20848">MANDKLNKELVSHMMDDAAWKELSKDFPWTELLLEKYMNYVDWKEISRNYNVVWTQSLLEKFKHKLDWHELTSNSSTLLFTEDNIETFKDCWDWEVLSDKSCIDMTHELLIKYADRWNWAYIIDRYGDDSITYNEEFLEKYGEYIPASELGGSKLWDNIIEHRIKAIKKKILS</sequence>
<dbReference type="AlphaFoldDB" id="A0A6G1U0Y9"/>
<name>A0A6G1U0Y9_9BACT</name>
<dbReference type="OrthoDB" id="9785181at2"/>
<evidence type="ECO:0000313" key="1">
    <source>
        <dbReference type="EMBL" id="MQN81213.1"/>
    </source>
</evidence>